<keyword evidence="4" id="KW-0349">Heme</keyword>
<evidence type="ECO:0000256" key="1">
    <source>
        <dbReference type="ARBA" id="ARBA00001971"/>
    </source>
</evidence>
<keyword evidence="7" id="KW-1133">Transmembrane helix</keyword>
<dbReference type="Proteomes" id="UP000236630">
    <property type="component" value="Unassembled WGS sequence"/>
</dbReference>
<dbReference type="PANTHER" id="PTHR47944">
    <property type="entry name" value="CYTOCHROME P450 98A9"/>
    <property type="match status" value="1"/>
</dbReference>
<gene>
    <name evidence="12" type="ORF">CUMW_221640</name>
</gene>
<keyword evidence="5" id="KW-0812">Transmembrane</keyword>
<dbReference type="GO" id="GO:0004497">
    <property type="term" value="F:monooxygenase activity"/>
    <property type="evidence" value="ECO:0007669"/>
    <property type="project" value="UniProtKB-KW"/>
</dbReference>
<dbReference type="Gene3D" id="1.10.630.10">
    <property type="entry name" value="Cytochrome P450"/>
    <property type="match status" value="1"/>
</dbReference>
<dbReference type="GO" id="GO:0016705">
    <property type="term" value="F:oxidoreductase activity, acting on paired donors, with incorporation or reduction of molecular oxygen"/>
    <property type="evidence" value="ECO:0007669"/>
    <property type="project" value="InterPro"/>
</dbReference>
<evidence type="ECO:0000256" key="2">
    <source>
        <dbReference type="ARBA" id="ARBA00004167"/>
    </source>
</evidence>
<comment type="similarity">
    <text evidence="3">Belongs to the cytochrome P450 family.</text>
</comment>
<evidence type="ECO:0000313" key="13">
    <source>
        <dbReference type="Proteomes" id="UP000236630"/>
    </source>
</evidence>
<keyword evidence="13" id="KW-1185">Reference proteome</keyword>
<evidence type="ECO:0000256" key="6">
    <source>
        <dbReference type="ARBA" id="ARBA00022723"/>
    </source>
</evidence>
<dbReference type="SUPFAM" id="SSF48264">
    <property type="entry name" value="Cytochrome P450"/>
    <property type="match status" value="1"/>
</dbReference>
<dbReference type="InterPro" id="IPR036396">
    <property type="entry name" value="Cyt_P450_sf"/>
</dbReference>
<evidence type="ECO:0000256" key="11">
    <source>
        <dbReference type="ARBA" id="ARBA00023136"/>
    </source>
</evidence>
<keyword evidence="10" id="KW-0503">Monooxygenase</keyword>
<reference evidence="12 13" key="1">
    <citation type="journal article" date="2017" name="Front. Genet.">
        <title>Draft sequencing of the heterozygous diploid genome of Satsuma (Citrus unshiu Marc.) using a hybrid assembly approach.</title>
        <authorList>
            <person name="Shimizu T."/>
            <person name="Tanizawa Y."/>
            <person name="Mochizuki T."/>
            <person name="Nagasaki H."/>
            <person name="Yoshioka T."/>
            <person name="Toyoda A."/>
            <person name="Fujiyama A."/>
            <person name="Kaminuma E."/>
            <person name="Nakamura Y."/>
        </authorList>
    </citation>
    <scope>NUCLEOTIDE SEQUENCE [LARGE SCALE GENOMIC DNA]</scope>
    <source>
        <strain evidence="13">cv. Miyagawa wase</strain>
    </source>
</reference>
<name>A0A2H5QFD2_CITUN</name>
<dbReference type="GO" id="GO:0016020">
    <property type="term" value="C:membrane"/>
    <property type="evidence" value="ECO:0007669"/>
    <property type="project" value="UniProtKB-SubCell"/>
</dbReference>
<evidence type="ECO:0000256" key="10">
    <source>
        <dbReference type="ARBA" id="ARBA00023033"/>
    </source>
</evidence>
<dbReference type="GO" id="GO:0020037">
    <property type="term" value="F:heme binding"/>
    <property type="evidence" value="ECO:0007669"/>
    <property type="project" value="InterPro"/>
</dbReference>
<comment type="cofactor">
    <cofactor evidence="1">
        <name>heme</name>
        <dbReference type="ChEBI" id="CHEBI:30413"/>
    </cofactor>
</comment>
<evidence type="ECO:0000256" key="3">
    <source>
        <dbReference type="ARBA" id="ARBA00010617"/>
    </source>
</evidence>
<keyword evidence="6" id="KW-0479">Metal-binding</keyword>
<evidence type="ECO:0000313" key="12">
    <source>
        <dbReference type="EMBL" id="GAY62935.1"/>
    </source>
</evidence>
<evidence type="ECO:0000256" key="9">
    <source>
        <dbReference type="ARBA" id="ARBA00023004"/>
    </source>
</evidence>
<organism evidence="12 13">
    <name type="scientific">Citrus unshiu</name>
    <name type="common">Satsuma mandarin</name>
    <name type="synonym">Citrus nobilis var. unshiu</name>
    <dbReference type="NCBI Taxonomy" id="55188"/>
    <lineage>
        <taxon>Eukaryota</taxon>
        <taxon>Viridiplantae</taxon>
        <taxon>Streptophyta</taxon>
        <taxon>Embryophyta</taxon>
        <taxon>Tracheophyta</taxon>
        <taxon>Spermatophyta</taxon>
        <taxon>Magnoliopsida</taxon>
        <taxon>eudicotyledons</taxon>
        <taxon>Gunneridae</taxon>
        <taxon>Pentapetalae</taxon>
        <taxon>rosids</taxon>
        <taxon>malvids</taxon>
        <taxon>Sapindales</taxon>
        <taxon>Rutaceae</taxon>
        <taxon>Aurantioideae</taxon>
        <taxon>Citrus</taxon>
    </lineage>
</organism>
<keyword evidence="11" id="KW-0472">Membrane</keyword>
<evidence type="ECO:0000256" key="7">
    <source>
        <dbReference type="ARBA" id="ARBA00022989"/>
    </source>
</evidence>
<proteinExistence type="inferred from homology"/>
<dbReference type="PANTHER" id="PTHR47944:SF17">
    <property type="entry name" value="3,9-DIHYDROXYPTEROCARPAN 6A-MONOOXYGENASE"/>
    <property type="match status" value="1"/>
</dbReference>
<dbReference type="EMBL" id="BDQV01000326">
    <property type="protein sequence ID" value="GAY62935.1"/>
    <property type="molecule type" value="Genomic_DNA"/>
</dbReference>
<dbReference type="InterPro" id="IPR001128">
    <property type="entry name" value="Cyt_P450"/>
</dbReference>
<evidence type="ECO:0000256" key="5">
    <source>
        <dbReference type="ARBA" id="ARBA00022692"/>
    </source>
</evidence>
<dbReference type="GO" id="GO:0005506">
    <property type="term" value="F:iron ion binding"/>
    <property type="evidence" value="ECO:0007669"/>
    <property type="project" value="InterPro"/>
</dbReference>
<dbReference type="Pfam" id="PF00067">
    <property type="entry name" value="p450"/>
    <property type="match status" value="1"/>
</dbReference>
<keyword evidence="9" id="KW-0408">Iron</keyword>
<sequence>MLNICSASSDPPNITIERALAELINHQDITKKAREEIDSVVGRSRLVEESDIKNLPHLQATFKEALWLHPLLAQWP</sequence>
<dbReference type="STRING" id="55188.A0A2H5QFD2"/>
<accession>A0A2H5QFD2</accession>
<protein>
    <submittedName>
        <fullName evidence="12">Uncharacterized protein</fullName>
    </submittedName>
</protein>
<comment type="caution">
    <text evidence="12">The sequence shown here is derived from an EMBL/GenBank/DDBJ whole genome shotgun (WGS) entry which is preliminary data.</text>
</comment>
<evidence type="ECO:0000256" key="4">
    <source>
        <dbReference type="ARBA" id="ARBA00022617"/>
    </source>
</evidence>
<evidence type="ECO:0000256" key="8">
    <source>
        <dbReference type="ARBA" id="ARBA00023002"/>
    </source>
</evidence>
<keyword evidence="8" id="KW-0560">Oxidoreductase</keyword>
<dbReference type="AlphaFoldDB" id="A0A2H5QFD2"/>
<comment type="subcellular location">
    <subcellularLocation>
        <location evidence="2">Membrane</location>
        <topology evidence="2">Single-pass membrane protein</topology>
    </subcellularLocation>
</comment>